<dbReference type="AlphaFoldDB" id="A0A1H3ZU05"/>
<dbReference type="Proteomes" id="UP000198773">
    <property type="component" value="Unassembled WGS sequence"/>
</dbReference>
<evidence type="ECO:0000313" key="1">
    <source>
        <dbReference type="EMBL" id="SEA27168.1"/>
    </source>
</evidence>
<name>A0A1H3ZU05_ALKAM</name>
<dbReference type="EMBL" id="FNRM01000002">
    <property type="protein sequence ID" value="SEA27168.1"/>
    <property type="molecule type" value="Genomic_DNA"/>
</dbReference>
<gene>
    <name evidence="1" type="ORF">SAMN04488051_102359</name>
</gene>
<sequence>MNLGKIAKSSYSKAVQSLIHRIYDQTDVQDSLYEQALKYFIDAEKLQEQQTAAEQEAYLFRQRLQQASGADQAKIEQRLQQAEKSLSSMNHGLEELRLAQLTRLKELCYTIFELVQGADFEETNLLSAKMLGTIQLLSPTEGKQVARSNQKSKHLYKAVLALRLLDRLLLDGKITNSYVLKRYQEDTATEIEVTGGRCYQPFRDDVQIPLLMAALIQDIGQQHPEAQRILCGEDGSLNEFRVLDNPDRVTMLQTNYRESLKYLTQALGKDRYVGNSKDERDWFDRNEQEKLGFMVTLLKNSVKPEQGIGNLLKIPQIYTSVVLSTKQNYSYETLPKVGLVIDKAVEKGMCSKEAADALMQITGIFPQGFGITYIPKDSDRQDLDRYEYAIVTSLYPPHPHVPVCRMVTRNLSYQISVMGCTVRVENNLFFPQARKKLEKIKPERLKEILMQLVSNYEERKDMDLIPKCWHPDEYFAYARNQNLWNKAINQNI</sequence>
<reference evidence="1 2" key="1">
    <citation type="submission" date="2016-10" db="EMBL/GenBank/DDBJ databases">
        <authorList>
            <person name="de Groot N.N."/>
        </authorList>
    </citation>
    <scope>NUCLEOTIDE SEQUENCE [LARGE SCALE GENOMIC DNA]</scope>
    <source>
        <strain evidence="1 2">CGMCC 1.3430</strain>
    </source>
</reference>
<evidence type="ECO:0000313" key="2">
    <source>
        <dbReference type="Proteomes" id="UP000198773"/>
    </source>
</evidence>
<dbReference type="OrthoDB" id="5751334at2"/>
<organism evidence="1 2">
    <name type="scientific">Alkalimonas amylolytica</name>
    <dbReference type="NCBI Taxonomy" id="152573"/>
    <lineage>
        <taxon>Bacteria</taxon>
        <taxon>Pseudomonadati</taxon>
        <taxon>Pseudomonadota</taxon>
        <taxon>Gammaproteobacteria</taxon>
        <taxon>Alkalimonas</taxon>
    </lineage>
</organism>
<accession>A0A1H3ZU05</accession>
<proteinExistence type="predicted"/>
<dbReference type="RefSeq" id="WP_091340655.1">
    <property type="nucleotide sequence ID" value="NZ_FNRM01000002.1"/>
</dbReference>
<protein>
    <submittedName>
        <fullName evidence="1">Uncharacterized protein</fullName>
    </submittedName>
</protein>
<keyword evidence="2" id="KW-1185">Reference proteome</keyword>